<evidence type="ECO:0000256" key="1">
    <source>
        <dbReference type="ARBA" id="ARBA00004477"/>
    </source>
</evidence>
<feature type="transmembrane region" description="Helical" evidence="10">
    <location>
        <begin position="355"/>
        <end position="383"/>
    </location>
</feature>
<dbReference type="KEGG" id="jcu:105646338"/>
<dbReference type="AlphaFoldDB" id="A0A067JLP4"/>
<reference evidence="11 12" key="1">
    <citation type="journal article" date="2014" name="PLoS ONE">
        <title>Global Analysis of Gene Expression Profiles in Physic Nut (Jatropha curcas L.) Seedlings Exposed to Salt Stress.</title>
        <authorList>
            <person name="Zhang L."/>
            <person name="Zhang C."/>
            <person name="Wu P."/>
            <person name="Chen Y."/>
            <person name="Li M."/>
            <person name="Jiang H."/>
            <person name="Wu G."/>
        </authorList>
    </citation>
    <scope>NUCLEOTIDE SEQUENCE [LARGE SCALE GENOMIC DNA]</scope>
    <source>
        <strain evidence="12">cv. GZQX0401</strain>
        <tissue evidence="11">Young leaves</tissue>
    </source>
</reference>
<evidence type="ECO:0000256" key="2">
    <source>
        <dbReference type="ARBA" id="ARBA00022448"/>
    </source>
</evidence>
<feature type="transmembrane region" description="Helical" evidence="10">
    <location>
        <begin position="280"/>
        <end position="302"/>
    </location>
</feature>
<dbReference type="InterPro" id="IPR045033">
    <property type="entry name" value="PILS1/3/4/5/7"/>
</dbReference>
<proteinExistence type="inferred from homology"/>
<evidence type="ECO:0000313" key="12">
    <source>
        <dbReference type="Proteomes" id="UP000027138"/>
    </source>
</evidence>
<feature type="transmembrane region" description="Helical" evidence="10">
    <location>
        <begin position="389"/>
        <end position="413"/>
    </location>
</feature>
<feature type="transmembrane region" description="Helical" evidence="10">
    <location>
        <begin position="425"/>
        <end position="446"/>
    </location>
</feature>
<sequence length="447" mass="48561">MLASLAHFFDSSGFSSHAINTATFIMQLLNLFVIASMPVLKVLLITALGSFLALEYVNVLGEEARKQINSVVFYVFNPALIGSNLAKTITFESISLLWFMPVNILVTFIIGSILGWLLIKVTATPQHLRGLILGCCAAGNLGNLPLIIIAAICKEKGSPFGAPDVCYTYGIAYASLSMAIGAVFLWSYVYNIMRISSSEMNQQVDNADSDTETNIKTTVGAPKCIQGNYYSVDLSSKESLISAELASPLLPENQEIVKNLSWTQFIDKIKERSRKISEKLNLKALFAPSTIGAIVGFAIGVVPQIRKLLIGASAPLRVIEDSAYLLGDAAIPIVTLIVGGNLLKGLKGSGIRWSLIVGILIVRYVLLPVMGVVTVKTAVHFGLVHSDKLYQFILLLQFAVPPAMNIGTMTQLFGRGQSECSVIMLWTYAFASVSLTLWSTFFLWMLA</sequence>
<evidence type="ECO:0000256" key="3">
    <source>
        <dbReference type="ARBA" id="ARBA00022692"/>
    </source>
</evidence>
<evidence type="ECO:0000313" key="11">
    <source>
        <dbReference type="EMBL" id="KDP24916.1"/>
    </source>
</evidence>
<keyword evidence="4" id="KW-0256">Endoplasmic reticulum</keyword>
<comment type="function">
    <text evidence="8">Involved in cellular auxin homeostasis by regulating auxin metabolism. Regulates intracellular auxin accumulation at the endoplasmic reticulum and thus auxin availability for nuclear auxin signaling.</text>
</comment>
<feature type="transmembrane region" description="Helical" evidence="10">
    <location>
        <begin position="172"/>
        <end position="190"/>
    </location>
</feature>
<feature type="transmembrane region" description="Helical" evidence="10">
    <location>
        <begin position="322"/>
        <end position="343"/>
    </location>
</feature>
<dbReference type="Proteomes" id="UP000027138">
    <property type="component" value="Unassembled WGS sequence"/>
</dbReference>
<gene>
    <name evidence="11" type="ORF">JCGZ_24294</name>
</gene>
<evidence type="ECO:0000256" key="7">
    <source>
        <dbReference type="ARBA" id="ARBA00023294"/>
    </source>
</evidence>
<dbReference type="OrthoDB" id="191139at2759"/>
<dbReference type="STRING" id="180498.A0A067JLP4"/>
<keyword evidence="7" id="KW-0927">Auxin signaling pathway</keyword>
<dbReference type="GO" id="GO:0009734">
    <property type="term" value="P:auxin-activated signaling pathway"/>
    <property type="evidence" value="ECO:0007669"/>
    <property type="project" value="UniProtKB-KW"/>
</dbReference>
<feature type="transmembrane region" description="Helical" evidence="10">
    <location>
        <begin position="131"/>
        <end position="152"/>
    </location>
</feature>
<evidence type="ECO:0000256" key="9">
    <source>
        <dbReference type="ARBA" id="ARBA00025752"/>
    </source>
</evidence>
<dbReference type="GO" id="GO:0005789">
    <property type="term" value="C:endoplasmic reticulum membrane"/>
    <property type="evidence" value="ECO:0007669"/>
    <property type="project" value="UniProtKB-SubCell"/>
</dbReference>
<keyword evidence="6 10" id="KW-0472">Membrane</keyword>
<keyword evidence="12" id="KW-1185">Reference proteome</keyword>
<protein>
    <submittedName>
        <fullName evidence="11">Uncharacterized protein</fullName>
    </submittedName>
</protein>
<feature type="transmembrane region" description="Helical" evidence="10">
    <location>
        <begin position="28"/>
        <end position="56"/>
    </location>
</feature>
<dbReference type="PANTHER" id="PTHR31651">
    <property type="match status" value="1"/>
</dbReference>
<dbReference type="EMBL" id="KK915030">
    <property type="protein sequence ID" value="KDP24916.1"/>
    <property type="molecule type" value="Genomic_DNA"/>
</dbReference>
<accession>A0A067JLP4</accession>
<comment type="similarity">
    <text evidence="9">Belongs to the auxin efflux carrier (TC 2.A.69.2) family.</text>
</comment>
<evidence type="ECO:0000256" key="10">
    <source>
        <dbReference type="SAM" id="Phobius"/>
    </source>
</evidence>
<organism evidence="11 12">
    <name type="scientific">Jatropha curcas</name>
    <name type="common">Barbados nut</name>
    <dbReference type="NCBI Taxonomy" id="180498"/>
    <lineage>
        <taxon>Eukaryota</taxon>
        <taxon>Viridiplantae</taxon>
        <taxon>Streptophyta</taxon>
        <taxon>Embryophyta</taxon>
        <taxon>Tracheophyta</taxon>
        <taxon>Spermatophyta</taxon>
        <taxon>Magnoliopsida</taxon>
        <taxon>eudicotyledons</taxon>
        <taxon>Gunneridae</taxon>
        <taxon>Pentapetalae</taxon>
        <taxon>rosids</taxon>
        <taxon>fabids</taxon>
        <taxon>Malpighiales</taxon>
        <taxon>Euphorbiaceae</taxon>
        <taxon>Crotonoideae</taxon>
        <taxon>Jatropheae</taxon>
        <taxon>Jatropha</taxon>
    </lineage>
</organism>
<feature type="transmembrane region" description="Helical" evidence="10">
    <location>
        <begin position="98"/>
        <end position="119"/>
    </location>
</feature>
<dbReference type="Pfam" id="PF03547">
    <property type="entry name" value="Mem_trans"/>
    <property type="match status" value="1"/>
</dbReference>
<evidence type="ECO:0000256" key="5">
    <source>
        <dbReference type="ARBA" id="ARBA00022989"/>
    </source>
</evidence>
<comment type="subcellular location">
    <subcellularLocation>
        <location evidence="1">Endoplasmic reticulum membrane</location>
        <topology evidence="1">Multi-pass membrane protein</topology>
    </subcellularLocation>
</comment>
<evidence type="ECO:0000256" key="8">
    <source>
        <dbReference type="ARBA" id="ARBA00025100"/>
    </source>
</evidence>
<keyword evidence="5 10" id="KW-1133">Transmembrane helix</keyword>
<evidence type="ECO:0000256" key="6">
    <source>
        <dbReference type="ARBA" id="ARBA00023136"/>
    </source>
</evidence>
<keyword evidence="2" id="KW-0813">Transport</keyword>
<dbReference type="GO" id="GO:0080162">
    <property type="term" value="P:endoplasmic reticulum to cytosol auxin transport"/>
    <property type="evidence" value="ECO:0007669"/>
    <property type="project" value="InterPro"/>
</dbReference>
<feature type="transmembrane region" description="Helical" evidence="10">
    <location>
        <begin position="68"/>
        <end position="86"/>
    </location>
</feature>
<dbReference type="PANTHER" id="PTHR31651:SF33">
    <property type="entry name" value="PROTEIN PIN-LIKES 1"/>
    <property type="match status" value="1"/>
</dbReference>
<keyword evidence="3 10" id="KW-0812">Transmembrane</keyword>
<name>A0A067JLP4_JATCU</name>
<evidence type="ECO:0000256" key="4">
    <source>
        <dbReference type="ARBA" id="ARBA00022824"/>
    </source>
</evidence>
<dbReference type="InterPro" id="IPR004776">
    <property type="entry name" value="Mem_transp_PIN-like"/>
</dbReference>